<evidence type="ECO:0000313" key="2">
    <source>
        <dbReference type="EMBL" id="KAJ7783148.1"/>
    </source>
</evidence>
<dbReference type="SMART" id="SM00256">
    <property type="entry name" value="FBOX"/>
    <property type="match status" value="1"/>
</dbReference>
<evidence type="ECO:0000313" key="3">
    <source>
        <dbReference type="Proteomes" id="UP001215598"/>
    </source>
</evidence>
<dbReference type="SUPFAM" id="SSF81383">
    <property type="entry name" value="F-box domain"/>
    <property type="match status" value="1"/>
</dbReference>
<proteinExistence type="predicted"/>
<dbReference type="EMBL" id="JARKIB010000003">
    <property type="protein sequence ID" value="KAJ7783148.1"/>
    <property type="molecule type" value="Genomic_DNA"/>
</dbReference>
<dbReference type="InterPro" id="IPR036047">
    <property type="entry name" value="F-box-like_dom_sf"/>
</dbReference>
<organism evidence="2 3">
    <name type="scientific">Mycena metata</name>
    <dbReference type="NCBI Taxonomy" id="1033252"/>
    <lineage>
        <taxon>Eukaryota</taxon>
        <taxon>Fungi</taxon>
        <taxon>Dikarya</taxon>
        <taxon>Basidiomycota</taxon>
        <taxon>Agaricomycotina</taxon>
        <taxon>Agaricomycetes</taxon>
        <taxon>Agaricomycetidae</taxon>
        <taxon>Agaricales</taxon>
        <taxon>Marasmiineae</taxon>
        <taxon>Mycenaceae</taxon>
        <taxon>Mycena</taxon>
    </lineage>
</organism>
<evidence type="ECO:0000259" key="1">
    <source>
        <dbReference type="PROSITE" id="PS50181"/>
    </source>
</evidence>
<dbReference type="Pfam" id="PF00646">
    <property type="entry name" value="F-box"/>
    <property type="match status" value="1"/>
</dbReference>
<dbReference type="Proteomes" id="UP001215598">
    <property type="component" value="Unassembled WGS sequence"/>
</dbReference>
<protein>
    <recommendedName>
        <fullName evidence="1">F-box domain-containing protein</fullName>
    </recommendedName>
</protein>
<feature type="domain" description="F-box" evidence="1">
    <location>
        <begin position="29"/>
        <end position="75"/>
    </location>
</feature>
<accession>A0AAD7P0V7</accession>
<keyword evidence="3" id="KW-1185">Reference proteome</keyword>
<gene>
    <name evidence="2" type="ORF">B0H16DRAFT_1495573</name>
</gene>
<name>A0AAD7P0V7_9AGAR</name>
<dbReference type="PROSITE" id="PS50181">
    <property type="entry name" value="FBOX"/>
    <property type="match status" value="1"/>
</dbReference>
<dbReference type="AlphaFoldDB" id="A0AAD7P0V7"/>
<comment type="caution">
    <text evidence="2">The sequence shown here is derived from an EMBL/GenBank/DDBJ whole genome shotgun (WGS) entry which is preliminary data.</text>
</comment>
<reference evidence="2" key="1">
    <citation type="submission" date="2023-03" db="EMBL/GenBank/DDBJ databases">
        <title>Massive genome expansion in bonnet fungi (Mycena s.s.) driven by repeated elements and novel gene families across ecological guilds.</title>
        <authorList>
            <consortium name="Lawrence Berkeley National Laboratory"/>
            <person name="Harder C.B."/>
            <person name="Miyauchi S."/>
            <person name="Viragh M."/>
            <person name="Kuo A."/>
            <person name="Thoen E."/>
            <person name="Andreopoulos B."/>
            <person name="Lu D."/>
            <person name="Skrede I."/>
            <person name="Drula E."/>
            <person name="Henrissat B."/>
            <person name="Morin E."/>
            <person name="Kohler A."/>
            <person name="Barry K."/>
            <person name="LaButti K."/>
            <person name="Morin E."/>
            <person name="Salamov A."/>
            <person name="Lipzen A."/>
            <person name="Mereny Z."/>
            <person name="Hegedus B."/>
            <person name="Baldrian P."/>
            <person name="Stursova M."/>
            <person name="Weitz H."/>
            <person name="Taylor A."/>
            <person name="Grigoriev I.V."/>
            <person name="Nagy L.G."/>
            <person name="Martin F."/>
            <person name="Kauserud H."/>
        </authorList>
    </citation>
    <scope>NUCLEOTIDE SEQUENCE</scope>
    <source>
        <strain evidence="2">CBHHK182m</strain>
    </source>
</reference>
<sequence length="482" mass="54552">MKPSKRSRKRYDSAAVGADSSKTLSVGRSSDLERLPLDLAFVILRLLPIRDALSLCATCKPLYAISHYRSFWVYANLDADAMGRRPGPLDYSKLSLSALKNRIAKSHRIFRLWRSEYVNPQRTRVLPVNAKILRVVAIPWTTLLVTAEATSVVLHNWATKLTRVVPVVWNDSMRIFDIRIFWIQSIRRNVLVVGLSNRYHDPPHRTELQLFVVDVDEPSAVYLTTAKFPYWISTFVLAEARLAVVGHTHTWTYFIHAMDVCYIPIGPPVTIAIASLGRHWPVPASSFTIMDDSHYLFAGPHGVAVYKLSQTNFKANESIPIHVRPCWQHEYSEYEVVYRPILGHVFFDPVKRHRTVSLCSGAYLRRVIMMPNDEFRLTESVLVEGIPLNWGGLAAGLHVGVYHRPLGSPAFRTFRMTDNAVDVHPFTSTLSVNRSDGGSVSHRIKGVPVPGTLLMDEGEGRIMFMLRISSRRASIVVLEFVL</sequence>
<dbReference type="InterPro" id="IPR001810">
    <property type="entry name" value="F-box_dom"/>
</dbReference>